<dbReference type="GO" id="GO:0000319">
    <property type="term" value="F:sulfite transmembrane transporter activity"/>
    <property type="evidence" value="ECO:0007669"/>
    <property type="project" value="TreeGrafter"/>
</dbReference>
<gene>
    <name evidence="9" type="ORF">BB561_003718</name>
</gene>
<evidence type="ECO:0000256" key="5">
    <source>
        <dbReference type="ARBA" id="ARBA00022692"/>
    </source>
</evidence>
<feature type="transmembrane region" description="Helical" evidence="8">
    <location>
        <begin position="263"/>
        <end position="289"/>
    </location>
</feature>
<dbReference type="EMBL" id="MBFR01000155">
    <property type="protein sequence ID" value="PVU92629.1"/>
    <property type="molecule type" value="Genomic_DNA"/>
</dbReference>
<protein>
    <recommendedName>
        <fullName evidence="11">Sulfite efflux pump SSU1</fullName>
    </recommendedName>
</protein>
<sequence length="383" mass="41936">MTKTLRHIIQHFVPAWFTVTMGTGILGISIYNLPYQFSGCKVIGFSIFVLNCVLFSLFSLITIAKYLMHPGSLHNTLCHPAQSMFLGAIPMGFATIVNSIVLMSPINSHAYVPTLALVLWYIDVVLMLLSVFAVSFYMAIVHKHSFDTMFATWLLPLVPAVVTAASGALVASIQPPSTAKLVIILSYIIWGIGVPLSCCVITIYFARLAFNSLPPPEIIISSILPLGPMGQGAFGIINLGNIAHNLSKNSSNEAYRIFGESAFGAGILIGLIMWGFAVFWISTAAVYIAMTFKKTPFKFNLGWWGLTFPIGVFISATDSLAKYLQSSAFRVIGTALTLFLTLFWLLDIYLTFINALNLSLFVDPSAKNRALLSDPQLDHQSRS</sequence>
<reference evidence="9 10" key="1">
    <citation type="journal article" date="2018" name="MBio">
        <title>Comparative Genomics Reveals the Core Gene Toolbox for the Fungus-Insect Symbiosis.</title>
        <authorList>
            <person name="Wang Y."/>
            <person name="Stata M."/>
            <person name="Wang W."/>
            <person name="Stajich J.E."/>
            <person name="White M.M."/>
            <person name="Moncalvo J.M."/>
        </authorList>
    </citation>
    <scope>NUCLEOTIDE SEQUENCE [LARGE SCALE GENOMIC DNA]</scope>
    <source>
        <strain evidence="9 10">SWE-8-4</strain>
    </source>
</reference>
<dbReference type="FunFam" id="1.50.10.150:FF:000004">
    <property type="entry name" value="Malic acid transporter"/>
    <property type="match status" value="1"/>
</dbReference>
<dbReference type="InterPro" id="IPR004695">
    <property type="entry name" value="SLAC1/Mae1/Ssu1/TehA"/>
</dbReference>
<dbReference type="GO" id="GO:0005886">
    <property type="term" value="C:plasma membrane"/>
    <property type="evidence" value="ECO:0007669"/>
    <property type="project" value="UniProtKB-SubCell"/>
</dbReference>
<dbReference type="PANTHER" id="PTHR31686:SF1">
    <property type="entry name" value="SULFITE EFFLUX PUMP SSU1"/>
    <property type="match status" value="1"/>
</dbReference>
<evidence type="ECO:0000256" key="1">
    <source>
        <dbReference type="ARBA" id="ARBA00004651"/>
    </source>
</evidence>
<dbReference type="InterPro" id="IPR051629">
    <property type="entry name" value="Sulfite_efflux_TDT"/>
</dbReference>
<evidence type="ECO:0000256" key="6">
    <source>
        <dbReference type="ARBA" id="ARBA00022989"/>
    </source>
</evidence>
<organism evidence="9 10">
    <name type="scientific">Smittium simulii</name>
    <dbReference type="NCBI Taxonomy" id="133385"/>
    <lineage>
        <taxon>Eukaryota</taxon>
        <taxon>Fungi</taxon>
        <taxon>Fungi incertae sedis</taxon>
        <taxon>Zoopagomycota</taxon>
        <taxon>Kickxellomycotina</taxon>
        <taxon>Harpellomycetes</taxon>
        <taxon>Harpellales</taxon>
        <taxon>Legeriomycetaceae</taxon>
        <taxon>Smittium</taxon>
    </lineage>
</organism>
<feature type="transmembrane region" description="Helical" evidence="8">
    <location>
        <begin position="327"/>
        <end position="350"/>
    </location>
</feature>
<evidence type="ECO:0000256" key="4">
    <source>
        <dbReference type="ARBA" id="ARBA00022475"/>
    </source>
</evidence>
<evidence type="ECO:0000256" key="3">
    <source>
        <dbReference type="ARBA" id="ARBA00022448"/>
    </source>
</evidence>
<dbReference type="Proteomes" id="UP000245383">
    <property type="component" value="Unassembled WGS sequence"/>
</dbReference>
<comment type="similarity">
    <text evidence="2">Belongs to the tellurite-resistance/dicarboxylate transporter (TDT) family.</text>
</comment>
<evidence type="ECO:0000313" key="10">
    <source>
        <dbReference type="Proteomes" id="UP000245383"/>
    </source>
</evidence>
<keyword evidence="6 8" id="KW-1133">Transmembrane helix</keyword>
<keyword evidence="4" id="KW-1003">Cell membrane</keyword>
<dbReference type="OrthoDB" id="1099at2759"/>
<dbReference type="CDD" id="cd09318">
    <property type="entry name" value="TDT_SSU1"/>
    <property type="match status" value="1"/>
</dbReference>
<evidence type="ECO:0000256" key="8">
    <source>
        <dbReference type="SAM" id="Phobius"/>
    </source>
</evidence>
<keyword evidence="5 8" id="KW-0812">Transmembrane</keyword>
<evidence type="ECO:0000256" key="2">
    <source>
        <dbReference type="ARBA" id="ARBA00008566"/>
    </source>
</evidence>
<feature type="transmembrane region" description="Helical" evidence="8">
    <location>
        <begin position="301"/>
        <end position="321"/>
    </location>
</feature>
<dbReference type="Gene3D" id="1.50.10.150">
    <property type="entry name" value="Voltage-dependent anion channel"/>
    <property type="match status" value="1"/>
</dbReference>
<comment type="subcellular location">
    <subcellularLocation>
        <location evidence="1">Cell membrane</location>
        <topology evidence="1">Multi-pass membrane protein</topology>
    </subcellularLocation>
</comment>
<evidence type="ECO:0000313" key="9">
    <source>
        <dbReference type="EMBL" id="PVU92629.1"/>
    </source>
</evidence>
<keyword evidence="3" id="KW-0813">Transport</keyword>
<feature type="transmembrane region" description="Helical" evidence="8">
    <location>
        <begin position="12"/>
        <end position="31"/>
    </location>
</feature>
<name>A0A2T9YJY3_9FUNG</name>
<feature type="transmembrane region" description="Helical" evidence="8">
    <location>
        <begin position="85"/>
        <end position="106"/>
    </location>
</feature>
<evidence type="ECO:0008006" key="11">
    <source>
        <dbReference type="Google" id="ProtNLM"/>
    </source>
</evidence>
<comment type="caution">
    <text evidence="9">The sequence shown here is derived from an EMBL/GenBank/DDBJ whole genome shotgun (WGS) entry which is preliminary data.</text>
</comment>
<dbReference type="Pfam" id="PF03595">
    <property type="entry name" value="SLAC1"/>
    <property type="match status" value="1"/>
</dbReference>
<dbReference type="AlphaFoldDB" id="A0A2T9YJY3"/>
<feature type="transmembrane region" description="Helical" evidence="8">
    <location>
        <begin position="118"/>
        <end position="141"/>
    </location>
</feature>
<dbReference type="InterPro" id="IPR038665">
    <property type="entry name" value="Voltage-dep_anion_channel_sf"/>
</dbReference>
<feature type="transmembrane region" description="Helical" evidence="8">
    <location>
        <begin position="181"/>
        <end position="206"/>
    </location>
</feature>
<evidence type="ECO:0000256" key="7">
    <source>
        <dbReference type="ARBA" id="ARBA00023136"/>
    </source>
</evidence>
<dbReference type="PANTHER" id="PTHR31686">
    <property type="match status" value="1"/>
</dbReference>
<feature type="transmembrane region" description="Helical" evidence="8">
    <location>
        <begin position="153"/>
        <end position="175"/>
    </location>
</feature>
<keyword evidence="7 8" id="KW-0472">Membrane</keyword>
<keyword evidence="10" id="KW-1185">Reference proteome</keyword>
<feature type="transmembrane region" description="Helical" evidence="8">
    <location>
        <begin position="218"/>
        <end position="243"/>
    </location>
</feature>
<feature type="transmembrane region" description="Helical" evidence="8">
    <location>
        <begin position="43"/>
        <end position="64"/>
    </location>
</feature>
<proteinExistence type="inferred from homology"/>
<accession>A0A2T9YJY3</accession>